<name>W7QKC7_9ALTE</name>
<keyword evidence="2" id="KW-0812">Transmembrane</keyword>
<dbReference type="OrthoDB" id="6264467at2"/>
<keyword evidence="2" id="KW-1133">Transmembrane helix</keyword>
<evidence type="ECO:0000256" key="2">
    <source>
        <dbReference type="SAM" id="Phobius"/>
    </source>
</evidence>
<reference evidence="3 4" key="1">
    <citation type="journal article" date="2014" name="Genome Announc.">
        <title>Draft Genome Sequence of the Agar-Degrading Bacterium Catenovulum sp. Strain DS-2, Isolated from Intestines of Haliotis diversicolor.</title>
        <authorList>
            <person name="Shan D."/>
            <person name="Li X."/>
            <person name="Gu Z."/>
            <person name="Wei G."/>
            <person name="Gao Z."/>
            <person name="Shao Z."/>
        </authorList>
    </citation>
    <scope>NUCLEOTIDE SEQUENCE [LARGE SCALE GENOMIC DNA]</scope>
    <source>
        <strain evidence="3 4">DS-2</strain>
    </source>
</reference>
<gene>
    <name evidence="3" type="ORF">DS2_12764</name>
</gene>
<dbReference type="RefSeq" id="WP_035015204.1">
    <property type="nucleotide sequence ID" value="NZ_ARZY01000024.1"/>
</dbReference>
<evidence type="ECO:0000256" key="1">
    <source>
        <dbReference type="SAM" id="MobiDB-lite"/>
    </source>
</evidence>
<keyword evidence="2" id="KW-0472">Membrane</keyword>
<comment type="caution">
    <text evidence="3">The sequence shown here is derived from an EMBL/GenBank/DDBJ whole genome shotgun (WGS) entry which is preliminary data.</text>
</comment>
<protein>
    <recommendedName>
        <fullName evidence="5">3-phosphoshikimate 1-carboxyvinyltransferase</fullName>
    </recommendedName>
</protein>
<dbReference type="EMBL" id="ARZY01000024">
    <property type="protein sequence ID" value="EWH09407.1"/>
    <property type="molecule type" value="Genomic_DNA"/>
</dbReference>
<organism evidence="3 4">
    <name type="scientific">Catenovulum agarivorans DS-2</name>
    <dbReference type="NCBI Taxonomy" id="1328313"/>
    <lineage>
        <taxon>Bacteria</taxon>
        <taxon>Pseudomonadati</taxon>
        <taxon>Pseudomonadota</taxon>
        <taxon>Gammaproteobacteria</taxon>
        <taxon>Alteromonadales</taxon>
        <taxon>Alteromonadaceae</taxon>
        <taxon>Catenovulum</taxon>
    </lineage>
</organism>
<evidence type="ECO:0000313" key="3">
    <source>
        <dbReference type="EMBL" id="EWH09407.1"/>
    </source>
</evidence>
<dbReference type="PATRIC" id="fig|1328313.3.peg.2604"/>
<dbReference type="STRING" id="1328313.DS2_12764"/>
<keyword evidence="4" id="KW-1185">Reference proteome</keyword>
<feature type="region of interest" description="Disordered" evidence="1">
    <location>
        <begin position="1"/>
        <end position="22"/>
    </location>
</feature>
<dbReference type="Proteomes" id="UP000019276">
    <property type="component" value="Unassembled WGS sequence"/>
</dbReference>
<evidence type="ECO:0000313" key="4">
    <source>
        <dbReference type="Proteomes" id="UP000019276"/>
    </source>
</evidence>
<accession>W7QKC7</accession>
<dbReference type="eggNOG" id="ENOG5032TY3">
    <property type="taxonomic scope" value="Bacteria"/>
</dbReference>
<dbReference type="AlphaFoldDB" id="W7QKC7"/>
<feature type="transmembrane region" description="Helical" evidence="2">
    <location>
        <begin position="97"/>
        <end position="121"/>
    </location>
</feature>
<evidence type="ECO:0008006" key="5">
    <source>
        <dbReference type="Google" id="ProtNLM"/>
    </source>
</evidence>
<proteinExistence type="predicted"/>
<sequence>MEDSTETQLEHKHQSNQSVEQSPEIKRLFQRIPANVAKSFTPEQITHLRSAINNRGGEHSVDVRGTVSIFKWRYYYVVLIGKNKRTLSSAELRMAKLINTIFLTGFVTFVLLISLLTLYIIKSALGINVFEHFSFGIWDWFKSQFLL</sequence>